<sequence>MTMPGVGDRRVTVVIVSYGGGELVAHCLELLAKHTNVGYRVIVVDSASPDGTGQWLADNLTDTHLAGGEVLRLNENLGFGAGCNLGVRHADTEFVCFLNADVEVTDGWLDPLVEFLDTHEYAAAVAPVMLNADGTVQEAGSVIGGDGWCRAHDAEVSLFPREVDYASAACLLVRRNAFHAAGGFSPEYEIAYFEDVDLAMSMRERGLTTWLQPASRVTHARHGSSSSARATELMRLNHGTFRRRWPDELARRAPVVGLDEHPHRHWWLRDHLAPYRVLLIDDRVPQADRGRGDPRTMAVVDAWRAADPRARVTFFAASPERAEEYAPALRAKGIEVVSGVEDAAAWSTGRAGLYDVIVAFRPHNFIGLGERIAAAQPQAVRVYDSEALFHRRPEQHFTRTDDHDRRRHFAVEADRLRQQEVRAFTWADVAVCVSEEEARWARSVAPSTQVHVACYPAAVPDDVPDDVPGWDGRHGIVFFGGFDDTPGTPNEFAVLELAGHVLPGLRERHPELDLRVVGADPSPAVKALAGQHIQVLGKVPNPRPVLSSALLHVVPMHYGAGVKIKFVDSMAAGLPFVTTAVGAEGLHLGRLARHLVGNSPAEIVERCDTLLRDRPLWTDVQGELLAICREHFSVAAFDKQMTGVLADCGIAP</sequence>
<proteinExistence type="predicted"/>
<dbReference type="Gene3D" id="3.90.550.10">
    <property type="entry name" value="Spore Coat Polysaccharide Biosynthesis Protein SpsA, Chain A"/>
    <property type="match status" value="1"/>
</dbReference>
<protein>
    <submittedName>
        <fullName evidence="2">GT2 family glycosyltransferase</fullName>
    </submittedName>
</protein>
<gene>
    <name evidence="2" type="ORF">EV193_10547</name>
</gene>
<keyword evidence="3" id="KW-1185">Reference proteome</keyword>
<dbReference type="Proteomes" id="UP000294257">
    <property type="component" value="Unassembled WGS sequence"/>
</dbReference>
<organism evidence="2 3">
    <name type="scientific">Herbihabitans rhizosphaerae</name>
    <dbReference type="NCBI Taxonomy" id="1872711"/>
    <lineage>
        <taxon>Bacteria</taxon>
        <taxon>Bacillati</taxon>
        <taxon>Actinomycetota</taxon>
        <taxon>Actinomycetes</taxon>
        <taxon>Pseudonocardiales</taxon>
        <taxon>Pseudonocardiaceae</taxon>
        <taxon>Herbihabitans</taxon>
    </lineage>
</organism>
<dbReference type="EMBL" id="SGWQ01000005">
    <property type="protein sequence ID" value="RZS37492.1"/>
    <property type="molecule type" value="Genomic_DNA"/>
</dbReference>
<dbReference type="SUPFAM" id="SSF53448">
    <property type="entry name" value="Nucleotide-diphospho-sugar transferases"/>
    <property type="match status" value="1"/>
</dbReference>
<dbReference type="GO" id="GO:0016740">
    <property type="term" value="F:transferase activity"/>
    <property type="evidence" value="ECO:0007669"/>
    <property type="project" value="UniProtKB-KW"/>
</dbReference>
<comment type="caution">
    <text evidence="2">The sequence shown here is derived from an EMBL/GenBank/DDBJ whole genome shotgun (WGS) entry which is preliminary data.</text>
</comment>
<keyword evidence="2" id="KW-0808">Transferase</keyword>
<dbReference type="SUPFAM" id="SSF53756">
    <property type="entry name" value="UDP-Glycosyltransferase/glycogen phosphorylase"/>
    <property type="match status" value="1"/>
</dbReference>
<dbReference type="Pfam" id="PF13692">
    <property type="entry name" value="Glyco_trans_1_4"/>
    <property type="match status" value="1"/>
</dbReference>
<dbReference type="OrthoDB" id="7615426at2"/>
<dbReference type="PANTHER" id="PTHR43179:SF7">
    <property type="entry name" value="RHAMNOSYLTRANSFERASE WBBL"/>
    <property type="match status" value="1"/>
</dbReference>
<dbReference type="Gene3D" id="3.40.50.2000">
    <property type="entry name" value="Glycogen Phosphorylase B"/>
    <property type="match status" value="1"/>
</dbReference>
<dbReference type="PANTHER" id="PTHR43179">
    <property type="entry name" value="RHAMNOSYLTRANSFERASE WBBL"/>
    <property type="match status" value="1"/>
</dbReference>
<evidence type="ECO:0000313" key="3">
    <source>
        <dbReference type="Proteomes" id="UP000294257"/>
    </source>
</evidence>
<dbReference type="RefSeq" id="WP_130344992.1">
    <property type="nucleotide sequence ID" value="NZ_SGWQ01000005.1"/>
</dbReference>
<reference evidence="2 3" key="1">
    <citation type="submission" date="2019-02" db="EMBL/GenBank/DDBJ databases">
        <title>Genomic Encyclopedia of Type Strains, Phase IV (KMG-IV): sequencing the most valuable type-strain genomes for metagenomic binning, comparative biology and taxonomic classification.</title>
        <authorList>
            <person name="Goeker M."/>
        </authorList>
    </citation>
    <scope>NUCLEOTIDE SEQUENCE [LARGE SCALE GENOMIC DNA]</scope>
    <source>
        <strain evidence="2 3">DSM 101727</strain>
    </source>
</reference>
<name>A0A4Q7KQA8_9PSEU</name>
<evidence type="ECO:0000259" key="1">
    <source>
        <dbReference type="Pfam" id="PF00535"/>
    </source>
</evidence>
<dbReference type="CDD" id="cd04186">
    <property type="entry name" value="GT_2_like_c"/>
    <property type="match status" value="1"/>
</dbReference>
<dbReference type="InterPro" id="IPR001173">
    <property type="entry name" value="Glyco_trans_2-like"/>
</dbReference>
<evidence type="ECO:0000313" key="2">
    <source>
        <dbReference type="EMBL" id="RZS37492.1"/>
    </source>
</evidence>
<dbReference type="Pfam" id="PF00535">
    <property type="entry name" value="Glycos_transf_2"/>
    <property type="match status" value="1"/>
</dbReference>
<dbReference type="AlphaFoldDB" id="A0A4Q7KQA8"/>
<dbReference type="InterPro" id="IPR029044">
    <property type="entry name" value="Nucleotide-diphossugar_trans"/>
</dbReference>
<feature type="domain" description="Glycosyltransferase 2-like" evidence="1">
    <location>
        <begin position="12"/>
        <end position="140"/>
    </location>
</feature>
<accession>A0A4Q7KQA8</accession>